<protein>
    <recommendedName>
        <fullName evidence="1">N-sulphoglucosamine sulphohydrolase C-terminal domain-containing protein</fullName>
    </recommendedName>
</protein>
<dbReference type="InterPro" id="IPR017850">
    <property type="entry name" value="Alkaline_phosphatase_core_sf"/>
</dbReference>
<reference evidence="2" key="1">
    <citation type="journal article" date="2014" name="Front. Microbiol.">
        <title>High frequency of phylogenetically diverse reductive dehalogenase-homologous genes in deep subseafloor sedimentary metagenomes.</title>
        <authorList>
            <person name="Kawai M."/>
            <person name="Futagami T."/>
            <person name="Toyoda A."/>
            <person name="Takaki Y."/>
            <person name="Nishi S."/>
            <person name="Hori S."/>
            <person name="Arai W."/>
            <person name="Tsubouchi T."/>
            <person name="Morono Y."/>
            <person name="Uchiyama I."/>
            <person name="Ito T."/>
            <person name="Fujiyama A."/>
            <person name="Inagaki F."/>
            <person name="Takami H."/>
        </authorList>
    </citation>
    <scope>NUCLEOTIDE SEQUENCE</scope>
    <source>
        <strain evidence="2">Expedition CK06-06</strain>
    </source>
</reference>
<proteinExistence type="predicted"/>
<dbReference type="SUPFAM" id="SSF53649">
    <property type="entry name" value="Alkaline phosphatase-like"/>
    <property type="match status" value="1"/>
</dbReference>
<organism evidence="2">
    <name type="scientific">marine sediment metagenome</name>
    <dbReference type="NCBI Taxonomy" id="412755"/>
    <lineage>
        <taxon>unclassified sequences</taxon>
        <taxon>metagenomes</taxon>
        <taxon>ecological metagenomes</taxon>
    </lineage>
</organism>
<dbReference type="EMBL" id="BARS01017386">
    <property type="protein sequence ID" value="GAF97281.1"/>
    <property type="molecule type" value="Genomic_DNA"/>
</dbReference>
<sequence length="204" mass="23318">ETDLAKKTLVVVTGDHGDSFNEHGEINRALDGRYEHGQFLYDNVIKVPLIFYSGNQKFPKEFNGQVQEIDIAPTMLEAVGVNYNGTMDGTSLWTKNIVEGKEPENTFTFSEVVRESLDIELRCVRSSSSKLIYDYKNGAHELYDLDTDPEEINNLYHSDMRDEKDALWAQLQSFSKIDNIADTSYSESERKQIEQTLQNLGYLD</sequence>
<feature type="domain" description="N-sulphoglucosamine sulphohydrolase C-terminal" evidence="1">
    <location>
        <begin position="38"/>
        <end position="172"/>
    </location>
</feature>
<gene>
    <name evidence="2" type="ORF">S01H1_28446</name>
</gene>
<accession>X0UD87</accession>
<dbReference type="InterPro" id="IPR032506">
    <property type="entry name" value="SGSH_C"/>
</dbReference>
<name>X0UD87_9ZZZZ</name>
<feature type="non-terminal residue" evidence="2">
    <location>
        <position position="1"/>
    </location>
</feature>
<dbReference type="Pfam" id="PF16347">
    <property type="entry name" value="SGSH_C"/>
    <property type="match status" value="1"/>
</dbReference>
<dbReference type="PANTHER" id="PTHR46615">
    <property type="entry name" value="ARYLSULFATASE K"/>
    <property type="match status" value="1"/>
</dbReference>
<evidence type="ECO:0000313" key="2">
    <source>
        <dbReference type="EMBL" id="GAF97281.1"/>
    </source>
</evidence>
<comment type="caution">
    <text evidence="2">The sequence shown here is derived from an EMBL/GenBank/DDBJ whole genome shotgun (WGS) entry which is preliminary data.</text>
</comment>
<evidence type="ECO:0000259" key="1">
    <source>
        <dbReference type="Pfam" id="PF16347"/>
    </source>
</evidence>
<dbReference type="PANTHER" id="PTHR46615:SF1">
    <property type="entry name" value="ARYLSULFATASE K"/>
    <property type="match status" value="1"/>
</dbReference>
<dbReference type="GO" id="GO:0004065">
    <property type="term" value="F:arylsulfatase activity"/>
    <property type="evidence" value="ECO:0007669"/>
    <property type="project" value="TreeGrafter"/>
</dbReference>
<dbReference type="AlphaFoldDB" id="X0UD87"/>
<dbReference type="GO" id="GO:0015024">
    <property type="term" value="F:glucuronate-2-sulfatase activity"/>
    <property type="evidence" value="ECO:0007669"/>
    <property type="project" value="TreeGrafter"/>
</dbReference>
<dbReference type="InterPro" id="IPR051849">
    <property type="entry name" value="GAG-degrading_sulfatase"/>
</dbReference>
<dbReference type="Gene3D" id="3.40.720.10">
    <property type="entry name" value="Alkaline Phosphatase, subunit A"/>
    <property type="match status" value="1"/>
</dbReference>